<evidence type="ECO:0000313" key="9">
    <source>
        <dbReference type="EMBL" id="TPE59539.1"/>
    </source>
</evidence>
<comment type="similarity">
    <text evidence="7">Belongs to the MraZ family.</text>
</comment>
<keyword evidence="4 7" id="KW-0805">Transcription regulation</keyword>
<keyword evidence="2 7" id="KW-0963">Cytoplasm</keyword>
<dbReference type="GO" id="GO:2000143">
    <property type="term" value="P:negative regulation of DNA-templated transcription initiation"/>
    <property type="evidence" value="ECO:0007669"/>
    <property type="project" value="TreeGrafter"/>
</dbReference>
<dbReference type="InterPro" id="IPR007159">
    <property type="entry name" value="SpoVT-AbrB_dom"/>
</dbReference>
<dbReference type="Pfam" id="PF02381">
    <property type="entry name" value="MraZ"/>
    <property type="match status" value="1"/>
</dbReference>
<dbReference type="InterPro" id="IPR037914">
    <property type="entry name" value="SpoVT-AbrB_sf"/>
</dbReference>
<feature type="domain" description="SpoVT-AbrB" evidence="8">
    <location>
        <begin position="78"/>
        <end position="121"/>
    </location>
</feature>
<keyword evidence="10" id="KW-1185">Reference proteome</keyword>
<evidence type="ECO:0000256" key="2">
    <source>
        <dbReference type="ARBA" id="ARBA00022490"/>
    </source>
</evidence>
<dbReference type="PANTHER" id="PTHR34701:SF1">
    <property type="entry name" value="TRANSCRIPTIONAL REGULATOR MRAZ"/>
    <property type="match status" value="1"/>
</dbReference>
<keyword evidence="3" id="KW-0677">Repeat</keyword>
<dbReference type="CDD" id="cd16321">
    <property type="entry name" value="MraZ_C"/>
    <property type="match status" value="1"/>
</dbReference>
<dbReference type="PROSITE" id="PS51740">
    <property type="entry name" value="SPOVT_ABRB"/>
    <property type="match status" value="1"/>
</dbReference>
<evidence type="ECO:0000256" key="5">
    <source>
        <dbReference type="ARBA" id="ARBA00023125"/>
    </source>
</evidence>
<dbReference type="GO" id="GO:0009295">
    <property type="term" value="C:nucleoid"/>
    <property type="evidence" value="ECO:0007669"/>
    <property type="project" value="UniProtKB-SubCell"/>
</dbReference>
<organism evidence="9 10">
    <name type="scientific">Sandaracinobacter neustonicus</name>
    <dbReference type="NCBI Taxonomy" id="1715348"/>
    <lineage>
        <taxon>Bacteria</taxon>
        <taxon>Pseudomonadati</taxon>
        <taxon>Pseudomonadota</taxon>
        <taxon>Alphaproteobacteria</taxon>
        <taxon>Sphingomonadales</taxon>
        <taxon>Sphingosinicellaceae</taxon>
        <taxon>Sandaracinobacter</taxon>
    </lineage>
</organism>
<dbReference type="Gene3D" id="3.40.1550.20">
    <property type="entry name" value="Transcriptional regulator MraZ domain"/>
    <property type="match status" value="1"/>
</dbReference>
<dbReference type="InterPro" id="IPR003444">
    <property type="entry name" value="MraZ"/>
</dbReference>
<dbReference type="InterPro" id="IPR038619">
    <property type="entry name" value="MraZ_sf"/>
</dbReference>
<dbReference type="SUPFAM" id="SSF89447">
    <property type="entry name" value="AbrB/MazE/MraZ-like"/>
    <property type="match status" value="1"/>
</dbReference>
<evidence type="ECO:0000256" key="3">
    <source>
        <dbReference type="ARBA" id="ARBA00022737"/>
    </source>
</evidence>
<dbReference type="Proteomes" id="UP000319897">
    <property type="component" value="Unassembled WGS sequence"/>
</dbReference>
<dbReference type="CDD" id="cd16320">
    <property type="entry name" value="MraZ_N"/>
    <property type="match status" value="1"/>
</dbReference>
<dbReference type="EMBL" id="VFSU01000030">
    <property type="protein sequence ID" value="TPE59539.1"/>
    <property type="molecule type" value="Genomic_DNA"/>
</dbReference>
<evidence type="ECO:0000313" key="10">
    <source>
        <dbReference type="Proteomes" id="UP000319897"/>
    </source>
</evidence>
<dbReference type="GO" id="GO:0000976">
    <property type="term" value="F:transcription cis-regulatory region binding"/>
    <property type="evidence" value="ECO:0007669"/>
    <property type="project" value="TreeGrafter"/>
</dbReference>
<name>A0A501XGL1_9SPHN</name>
<dbReference type="PANTHER" id="PTHR34701">
    <property type="entry name" value="TRANSCRIPTIONAL REGULATOR MRAZ"/>
    <property type="match status" value="1"/>
</dbReference>
<reference evidence="9 10" key="1">
    <citation type="submission" date="2019-06" db="EMBL/GenBank/DDBJ databases">
        <authorList>
            <person name="Lee I."/>
            <person name="Jang G.I."/>
            <person name="Hwang C.Y."/>
        </authorList>
    </citation>
    <scope>NUCLEOTIDE SEQUENCE [LARGE SCALE GENOMIC DNA]</scope>
    <source>
        <strain evidence="9 10">PAMC 28131</strain>
    </source>
</reference>
<comment type="subcellular location">
    <subcellularLocation>
        <location evidence="7">Cytoplasm</location>
        <location evidence="7">Nucleoid</location>
    </subcellularLocation>
</comment>
<dbReference type="HAMAP" id="MF_01008">
    <property type="entry name" value="MraZ"/>
    <property type="match status" value="1"/>
</dbReference>
<gene>
    <name evidence="7" type="primary">mraZ</name>
    <name evidence="9" type="ORF">FJQ54_13750</name>
</gene>
<dbReference type="RefSeq" id="WP_140928986.1">
    <property type="nucleotide sequence ID" value="NZ_VFSU01000030.1"/>
</dbReference>
<sequence>MNGVDLKNRLSVPSSLRETIEARSQTRELVIGPDEHSPCLIGYDVSYFERIEARLEDEFASDFGPGRSLKSRSVFGATEHLKYDDNGRIILSPLMREMGEIGTQVLFMGLGHYFEIWSPEVFLAQEGQDPRVLKLVKALVAGRAQ</sequence>
<dbReference type="GO" id="GO:0005737">
    <property type="term" value="C:cytoplasm"/>
    <property type="evidence" value="ECO:0007669"/>
    <property type="project" value="UniProtKB-UniRule"/>
</dbReference>
<dbReference type="InterPro" id="IPR035644">
    <property type="entry name" value="MraZ_C"/>
</dbReference>
<evidence type="ECO:0000256" key="7">
    <source>
        <dbReference type="HAMAP-Rule" id="MF_01008"/>
    </source>
</evidence>
<evidence type="ECO:0000256" key="1">
    <source>
        <dbReference type="ARBA" id="ARBA00013860"/>
    </source>
</evidence>
<dbReference type="InterPro" id="IPR035642">
    <property type="entry name" value="MraZ_N"/>
</dbReference>
<keyword evidence="5 7" id="KW-0238">DNA-binding</keyword>
<protein>
    <recommendedName>
        <fullName evidence="1 7">Transcriptional regulator MraZ</fullName>
    </recommendedName>
</protein>
<comment type="caution">
    <text evidence="9">The sequence shown here is derived from an EMBL/GenBank/DDBJ whole genome shotgun (WGS) entry which is preliminary data.</text>
</comment>
<evidence type="ECO:0000259" key="8">
    <source>
        <dbReference type="PROSITE" id="PS51740"/>
    </source>
</evidence>
<evidence type="ECO:0000256" key="6">
    <source>
        <dbReference type="ARBA" id="ARBA00023163"/>
    </source>
</evidence>
<dbReference type="AlphaFoldDB" id="A0A501XGL1"/>
<proteinExistence type="inferred from homology"/>
<accession>A0A501XGL1</accession>
<comment type="subunit">
    <text evidence="7">Forms oligomers.</text>
</comment>
<keyword evidence="6 7" id="KW-0804">Transcription</keyword>
<dbReference type="OrthoDB" id="9807753at2"/>
<dbReference type="GO" id="GO:0003700">
    <property type="term" value="F:DNA-binding transcription factor activity"/>
    <property type="evidence" value="ECO:0007669"/>
    <property type="project" value="UniProtKB-UniRule"/>
</dbReference>
<evidence type="ECO:0000256" key="4">
    <source>
        <dbReference type="ARBA" id="ARBA00023015"/>
    </source>
</evidence>
<dbReference type="InterPro" id="IPR020603">
    <property type="entry name" value="MraZ_dom"/>
</dbReference>